<protein>
    <submittedName>
        <fullName evidence="1">Uncharacterized protein</fullName>
    </submittedName>
</protein>
<dbReference type="Proteomes" id="UP001174997">
    <property type="component" value="Unassembled WGS sequence"/>
</dbReference>
<accession>A0AA39ZKS1</accession>
<keyword evidence="2" id="KW-1185">Reference proteome</keyword>
<comment type="caution">
    <text evidence="1">The sequence shown here is derived from an EMBL/GenBank/DDBJ whole genome shotgun (WGS) entry which is preliminary data.</text>
</comment>
<name>A0AA39ZKS1_9PEZI</name>
<proteinExistence type="predicted"/>
<organism evidence="1 2">
    <name type="scientific">Cercophora samala</name>
    <dbReference type="NCBI Taxonomy" id="330535"/>
    <lineage>
        <taxon>Eukaryota</taxon>
        <taxon>Fungi</taxon>
        <taxon>Dikarya</taxon>
        <taxon>Ascomycota</taxon>
        <taxon>Pezizomycotina</taxon>
        <taxon>Sordariomycetes</taxon>
        <taxon>Sordariomycetidae</taxon>
        <taxon>Sordariales</taxon>
        <taxon>Lasiosphaeriaceae</taxon>
        <taxon>Cercophora</taxon>
    </lineage>
</organism>
<evidence type="ECO:0000313" key="2">
    <source>
        <dbReference type="Proteomes" id="UP001174997"/>
    </source>
</evidence>
<dbReference type="AlphaFoldDB" id="A0AA39ZKS1"/>
<evidence type="ECO:0000313" key="1">
    <source>
        <dbReference type="EMBL" id="KAK0672897.1"/>
    </source>
</evidence>
<reference evidence="1" key="1">
    <citation type="submission" date="2023-06" db="EMBL/GenBank/DDBJ databases">
        <title>Genome-scale phylogeny and comparative genomics of the fungal order Sordariales.</title>
        <authorList>
            <consortium name="Lawrence Berkeley National Laboratory"/>
            <person name="Hensen N."/>
            <person name="Bonometti L."/>
            <person name="Westerberg I."/>
            <person name="Brannstrom I.O."/>
            <person name="Guillou S."/>
            <person name="Cros-Aarteil S."/>
            <person name="Calhoun S."/>
            <person name="Haridas S."/>
            <person name="Kuo A."/>
            <person name="Mondo S."/>
            <person name="Pangilinan J."/>
            <person name="Riley R."/>
            <person name="Labutti K."/>
            <person name="Andreopoulos B."/>
            <person name="Lipzen A."/>
            <person name="Chen C."/>
            <person name="Yanf M."/>
            <person name="Daum C."/>
            <person name="Ng V."/>
            <person name="Clum A."/>
            <person name="Steindorff A."/>
            <person name="Ohm R."/>
            <person name="Martin F."/>
            <person name="Silar P."/>
            <person name="Natvig D."/>
            <person name="Lalanne C."/>
            <person name="Gautier V."/>
            <person name="Ament-Velasquez S.L."/>
            <person name="Kruys A."/>
            <person name="Hutchinson M.I."/>
            <person name="Powell A.J."/>
            <person name="Barry K."/>
            <person name="Miller A.N."/>
            <person name="Grigoriev I.V."/>
            <person name="Debuchy R."/>
            <person name="Gladieux P."/>
            <person name="Thoren M.H."/>
            <person name="Johannesson H."/>
        </authorList>
    </citation>
    <scope>NUCLEOTIDE SEQUENCE</scope>
    <source>
        <strain evidence="1">CBS 307.81</strain>
    </source>
</reference>
<sequence length="119" mass="13319">MSSISWHCFRADRSSWIPRRKVPGGWSINLVVKMLKITTKFRKMKFTTLLFALSALVMSSLAAPVPQITYIGLDVPDDAAEICKLPNGEVGPASRHKRDGTMEFDVDLCILKKRAARVN</sequence>
<dbReference type="EMBL" id="JAULSY010000010">
    <property type="protein sequence ID" value="KAK0672897.1"/>
    <property type="molecule type" value="Genomic_DNA"/>
</dbReference>
<gene>
    <name evidence="1" type="ORF">QBC41DRAFT_7687</name>
</gene>